<dbReference type="Proteomes" id="UP000245590">
    <property type="component" value="Unassembled WGS sequence"/>
</dbReference>
<name>A0A2U2RM60_9MICO</name>
<dbReference type="AlphaFoldDB" id="A0A2U2RM60"/>
<feature type="region of interest" description="Disordered" evidence="1">
    <location>
        <begin position="38"/>
        <end position="60"/>
    </location>
</feature>
<organism evidence="2 3">
    <name type="scientific">Brachybacterium endophyticum</name>
    <dbReference type="NCBI Taxonomy" id="2182385"/>
    <lineage>
        <taxon>Bacteria</taxon>
        <taxon>Bacillati</taxon>
        <taxon>Actinomycetota</taxon>
        <taxon>Actinomycetes</taxon>
        <taxon>Micrococcales</taxon>
        <taxon>Dermabacteraceae</taxon>
        <taxon>Brachybacterium</taxon>
    </lineage>
</organism>
<proteinExistence type="predicted"/>
<keyword evidence="3" id="KW-1185">Reference proteome</keyword>
<accession>A0A2U2RM60</accession>
<gene>
    <name evidence="2" type="ORF">DEO23_08695</name>
</gene>
<protein>
    <submittedName>
        <fullName evidence="2">Uncharacterized protein</fullName>
    </submittedName>
</protein>
<evidence type="ECO:0000313" key="3">
    <source>
        <dbReference type="Proteomes" id="UP000245590"/>
    </source>
</evidence>
<dbReference type="RefSeq" id="WP_109275556.1">
    <property type="nucleotide sequence ID" value="NZ_QFKX01000002.1"/>
</dbReference>
<comment type="caution">
    <text evidence="2">The sequence shown here is derived from an EMBL/GenBank/DDBJ whole genome shotgun (WGS) entry which is preliminary data.</text>
</comment>
<sequence length="60" mass="6323">MSTYAQLRRLAADCRADGEKAPISPDDLDHLLDVAENARPEQPARSVGGDTSLADTAAQA</sequence>
<evidence type="ECO:0000256" key="1">
    <source>
        <dbReference type="SAM" id="MobiDB-lite"/>
    </source>
</evidence>
<evidence type="ECO:0000313" key="2">
    <source>
        <dbReference type="EMBL" id="PWH06959.1"/>
    </source>
</evidence>
<reference evidence="2 3" key="1">
    <citation type="submission" date="2018-05" db="EMBL/GenBank/DDBJ databases">
        <title>Brachybacterium sp. M1HQ-2T, whole genome shotgun sequence.</title>
        <authorList>
            <person name="Tuo L."/>
        </authorList>
    </citation>
    <scope>NUCLEOTIDE SEQUENCE [LARGE SCALE GENOMIC DNA]</scope>
    <source>
        <strain evidence="2 3">M1HQ-2</strain>
    </source>
</reference>
<dbReference type="EMBL" id="QFKX01000002">
    <property type="protein sequence ID" value="PWH06959.1"/>
    <property type="molecule type" value="Genomic_DNA"/>
</dbReference>